<dbReference type="Proteomes" id="UP000283732">
    <property type="component" value="Unassembled WGS sequence"/>
</dbReference>
<evidence type="ECO:0000313" key="4">
    <source>
        <dbReference type="Proteomes" id="UP000285173"/>
    </source>
</evidence>
<dbReference type="SUPFAM" id="SSF48452">
    <property type="entry name" value="TPR-like"/>
    <property type="match status" value="1"/>
</dbReference>
<protein>
    <recommendedName>
        <fullName evidence="5">Tetratricopeptide repeat protein</fullName>
    </recommendedName>
</protein>
<evidence type="ECO:0000313" key="3">
    <source>
        <dbReference type="Proteomes" id="UP000283732"/>
    </source>
</evidence>
<dbReference type="EMBL" id="QSEF01000002">
    <property type="protein sequence ID" value="RGZ51238.1"/>
    <property type="molecule type" value="Genomic_DNA"/>
</dbReference>
<accession>A0A3R5ZQM7</accession>
<evidence type="ECO:0008006" key="5">
    <source>
        <dbReference type="Google" id="ProtNLM"/>
    </source>
</evidence>
<evidence type="ECO:0000313" key="1">
    <source>
        <dbReference type="EMBL" id="RGZ51238.1"/>
    </source>
</evidence>
<dbReference type="Proteomes" id="UP000285173">
    <property type="component" value="Unassembled WGS sequence"/>
</dbReference>
<organism evidence="1 4">
    <name type="scientific">Parabacteroides merdae</name>
    <dbReference type="NCBI Taxonomy" id="46503"/>
    <lineage>
        <taxon>Bacteria</taxon>
        <taxon>Pseudomonadati</taxon>
        <taxon>Bacteroidota</taxon>
        <taxon>Bacteroidia</taxon>
        <taxon>Bacteroidales</taxon>
        <taxon>Tannerellaceae</taxon>
        <taxon>Parabacteroides</taxon>
    </lineage>
</organism>
<sequence>MKQATKLNQVMLLIKSLSKAEKRYIRLYTNLQNGDKHYMILYDLACEGFSAEQIYEKFCGKVNEKSFEIAAKHLYRVLLDCLVQLREKQDIQTTIFNYITKAGILFERELFDNALAELEKAKKLAVTYENDPLLLLIYRTELKYLSTLGFEGISEKELVGKQMQINDIMKYARNTNLHLQLYDILKYRITHKGYARSNKQKENLNDLVLSELNLIANHSYQGFEAHKLHLLFQATYYLNAGNYKSAIRFYQELIALFEANRHLILNPPIYYQSAIEGVLNSLHVAGLYREMPFFLSKLKEISTGNYPTEFLMEVQGRHYLYELSGLLNTGQFDAAVHLTETYTDFLFKKASMTRPETQLKLSLYSSILYLCLGEPMKARKSMKNILGSGKSFHTLPSYKTARLINLLIQAELGNYCFFANEISSIKRMIGYEKQVYITEKLLFRFLMAHPLPIYKKDQEKLWSQYQKDIMRIRQDKYEKQLLKTFDFTAWIESKLTNIPLREILSRTDWYISAKQ</sequence>
<reference evidence="3 4" key="1">
    <citation type="submission" date="2018-08" db="EMBL/GenBank/DDBJ databases">
        <title>A genome reference for cultivated species of the human gut microbiota.</title>
        <authorList>
            <person name="Zou Y."/>
            <person name="Xue W."/>
            <person name="Luo G."/>
        </authorList>
    </citation>
    <scope>NUCLEOTIDE SEQUENCE [LARGE SCALE GENOMIC DNA]</scope>
    <source>
        <strain evidence="2 3">AM16-50</strain>
        <strain evidence="1 4">AM50-15</strain>
    </source>
</reference>
<dbReference type="AlphaFoldDB" id="A0A3R5ZQM7"/>
<dbReference type="RefSeq" id="WP_122202527.1">
    <property type="nucleotide sequence ID" value="NZ_QRKC01000002.1"/>
</dbReference>
<name>A0A3R5ZQM7_9BACT</name>
<dbReference type="EMBL" id="QRKC01000002">
    <property type="protein sequence ID" value="RHH78300.1"/>
    <property type="molecule type" value="Genomic_DNA"/>
</dbReference>
<proteinExistence type="predicted"/>
<dbReference type="InterPro" id="IPR011990">
    <property type="entry name" value="TPR-like_helical_dom_sf"/>
</dbReference>
<gene>
    <name evidence="2" type="ORF">DW191_06330</name>
    <name evidence="1" type="ORF">DW986_01240</name>
</gene>
<comment type="caution">
    <text evidence="1">The sequence shown here is derived from an EMBL/GenBank/DDBJ whole genome shotgun (WGS) entry which is preliminary data.</text>
</comment>
<evidence type="ECO:0000313" key="2">
    <source>
        <dbReference type="EMBL" id="RHH78300.1"/>
    </source>
</evidence>